<dbReference type="PANTHER" id="PTHR40465">
    <property type="entry name" value="CHROMOSOME 1, WHOLE GENOME SHOTGUN SEQUENCE"/>
    <property type="match status" value="1"/>
</dbReference>
<name>A0A9P6E8T1_9AGAR</name>
<feature type="transmembrane region" description="Helical" evidence="1">
    <location>
        <begin position="12"/>
        <end position="34"/>
    </location>
</feature>
<organism evidence="3 4">
    <name type="scientific">Crepidotus variabilis</name>
    <dbReference type="NCBI Taxonomy" id="179855"/>
    <lineage>
        <taxon>Eukaryota</taxon>
        <taxon>Fungi</taxon>
        <taxon>Dikarya</taxon>
        <taxon>Basidiomycota</taxon>
        <taxon>Agaricomycotina</taxon>
        <taxon>Agaricomycetes</taxon>
        <taxon>Agaricomycetidae</taxon>
        <taxon>Agaricales</taxon>
        <taxon>Agaricineae</taxon>
        <taxon>Crepidotaceae</taxon>
        <taxon>Crepidotus</taxon>
    </lineage>
</organism>
<feature type="domain" description="DUF6534" evidence="2">
    <location>
        <begin position="137"/>
        <end position="226"/>
    </location>
</feature>
<dbReference type="Pfam" id="PF20152">
    <property type="entry name" value="DUF6534"/>
    <property type="match status" value="1"/>
</dbReference>
<dbReference type="PANTHER" id="PTHR40465:SF1">
    <property type="entry name" value="DUF6534 DOMAIN-CONTAINING PROTEIN"/>
    <property type="match status" value="1"/>
</dbReference>
<dbReference type="EMBL" id="MU157892">
    <property type="protein sequence ID" value="KAF9524831.1"/>
    <property type="molecule type" value="Genomic_DNA"/>
</dbReference>
<proteinExistence type="predicted"/>
<dbReference type="Proteomes" id="UP000807306">
    <property type="component" value="Unassembled WGS sequence"/>
</dbReference>
<keyword evidence="4" id="KW-1185">Reference proteome</keyword>
<gene>
    <name evidence="3" type="ORF">CPB83DRAFT_838588</name>
</gene>
<feature type="transmembrane region" description="Helical" evidence="1">
    <location>
        <begin position="201"/>
        <end position="221"/>
    </location>
</feature>
<keyword evidence="1" id="KW-0812">Transmembrane</keyword>
<dbReference type="OrthoDB" id="2745105at2759"/>
<feature type="transmembrane region" description="Helical" evidence="1">
    <location>
        <begin position="129"/>
        <end position="153"/>
    </location>
</feature>
<evidence type="ECO:0000313" key="3">
    <source>
        <dbReference type="EMBL" id="KAF9524831.1"/>
    </source>
</evidence>
<feature type="transmembrane region" description="Helical" evidence="1">
    <location>
        <begin position="46"/>
        <end position="66"/>
    </location>
</feature>
<dbReference type="AlphaFoldDB" id="A0A9P6E8T1"/>
<keyword evidence="1" id="KW-1133">Transmembrane helix</keyword>
<protein>
    <recommendedName>
        <fullName evidence="2">DUF6534 domain-containing protein</fullName>
    </recommendedName>
</protein>
<evidence type="ECO:0000313" key="4">
    <source>
        <dbReference type="Proteomes" id="UP000807306"/>
    </source>
</evidence>
<feature type="transmembrane region" description="Helical" evidence="1">
    <location>
        <begin position="174"/>
        <end position="195"/>
    </location>
</feature>
<reference evidence="3" key="1">
    <citation type="submission" date="2020-11" db="EMBL/GenBank/DDBJ databases">
        <authorList>
            <consortium name="DOE Joint Genome Institute"/>
            <person name="Ahrendt S."/>
            <person name="Riley R."/>
            <person name="Andreopoulos W."/>
            <person name="Labutti K."/>
            <person name="Pangilinan J."/>
            <person name="Ruiz-Duenas F.J."/>
            <person name="Barrasa J.M."/>
            <person name="Sanchez-Garcia M."/>
            <person name="Camarero S."/>
            <person name="Miyauchi S."/>
            <person name="Serrano A."/>
            <person name="Linde D."/>
            <person name="Babiker R."/>
            <person name="Drula E."/>
            <person name="Ayuso-Fernandez I."/>
            <person name="Pacheco R."/>
            <person name="Padilla G."/>
            <person name="Ferreira P."/>
            <person name="Barriuso J."/>
            <person name="Kellner H."/>
            <person name="Castanera R."/>
            <person name="Alfaro M."/>
            <person name="Ramirez L."/>
            <person name="Pisabarro A.G."/>
            <person name="Kuo A."/>
            <person name="Tritt A."/>
            <person name="Lipzen A."/>
            <person name="He G."/>
            <person name="Yan M."/>
            <person name="Ng V."/>
            <person name="Cullen D."/>
            <person name="Martin F."/>
            <person name="Rosso M.-N."/>
            <person name="Henrissat B."/>
            <person name="Hibbett D."/>
            <person name="Martinez A.T."/>
            <person name="Grigoriev I.V."/>
        </authorList>
    </citation>
    <scope>NUCLEOTIDE SEQUENCE</scope>
    <source>
        <strain evidence="3">CBS 506.95</strain>
    </source>
</reference>
<comment type="caution">
    <text evidence="3">The sequence shown here is derived from an EMBL/GenBank/DDBJ whole genome shotgun (WGS) entry which is preliminary data.</text>
</comment>
<keyword evidence="1" id="KW-0472">Membrane</keyword>
<evidence type="ECO:0000256" key="1">
    <source>
        <dbReference type="SAM" id="Phobius"/>
    </source>
</evidence>
<accession>A0A9P6E8T1</accession>
<dbReference type="InterPro" id="IPR045339">
    <property type="entry name" value="DUF6534"/>
</dbReference>
<evidence type="ECO:0000259" key="2">
    <source>
        <dbReference type="Pfam" id="PF20152"/>
    </source>
</evidence>
<feature type="transmembrane region" description="Helical" evidence="1">
    <location>
        <begin position="103"/>
        <end position="123"/>
    </location>
</feature>
<sequence length="272" mass="30201">MTKMDSNLGAPFIGMLVATMLYGVTAVQTFMFFHDYRIRNQDGWRLQSMVVFLCIYFYVITNFGNFSALAGPTCMKVTSNWIVRSFFGVRVSVLCGHRKVLKVVLPIAINLFSCLSFCSFERLREVSWLLYSSFATAVTADILVAASLCSLLLQNRSGLKRSRTDDIVTFLMAFSINTDLLTSICDITFFITYAVWPDKLIYLGFYFALSKLYINSLLASLNARSSLRLSADAITVMQTGASNPITFPMRGVGASSTSASKDAGIISEMEFA</sequence>